<gene>
    <name evidence="7" type="ORF">B7O87_09365</name>
</gene>
<evidence type="ECO:0000256" key="5">
    <source>
        <dbReference type="ARBA" id="ARBA00037941"/>
    </source>
</evidence>
<comment type="cofactor">
    <cofactor evidence="1">
        <name>FAD</name>
        <dbReference type="ChEBI" id="CHEBI:57692"/>
    </cofactor>
</comment>
<accession>A0A1X4G6M5</accession>
<evidence type="ECO:0000256" key="1">
    <source>
        <dbReference type="ARBA" id="ARBA00001974"/>
    </source>
</evidence>
<comment type="similarity">
    <text evidence="5">Belongs to the L2HGDH family.</text>
</comment>
<dbReference type="GO" id="GO:0047545">
    <property type="term" value="F:(S)-2-hydroxyglutarate dehydrogenase activity"/>
    <property type="evidence" value="ECO:0007669"/>
    <property type="project" value="TreeGrafter"/>
</dbReference>
<dbReference type="AlphaFoldDB" id="A0A1X4G6M5"/>
<dbReference type="Gene3D" id="3.50.50.60">
    <property type="entry name" value="FAD/NAD(P)-binding domain"/>
    <property type="match status" value="1"/>
</dbReference>
<protein>
    <recommendedName>
        <fullName evidence="6">FAD dependent oxidoreductase domain-containing protein</fullName>
    </recommendedName>
</protein>
<dbReference type="InterPro" id="IPR006076">
    <property type="entry name" value="FAD-dep_OxRdtase"/>
</dbReference>
<proteinExistence type="inferred from homology"/>
<dbReference type="InterPro" id="IPR036188">
    <property type="entry name" value="FAD/NAD-bd_sf"/>
</dbReference>
<dbReference type="PANTHER" id="PTHR43104">
    <property type="entry name" value="L-2-HYDROXYGLUTARATE DEHYDROGENASE, MITOCHONDRIAL"/>
    <property type="match status" value="1"/>
</dbReference>
<evidence type="ECO:0000256" key="3">
    <source>
        <dbReference type="ARBA" id="ARBA00022827"/>
    </source>
</evidence>
<dbReference type="SUPFAM" id="SSF51905">
    <property type="entry name" value="FAD/NAD(P)-binding domain"/>
    <property type="match status" value="1"/>
</dbReference>
<comment type="caution">
    <text evidence="7">The sequence shown here is derived from an EMBL/GenBank/DDBJ whole genome shotgun (WGS) entry which is preliminary data.</text>
</comment>
<name>A0A1X4G6M5_9CYAN</name>
<keyword evidence="3" id="KW-0274">FAD</keyword>
<dbReference type="Gene3D" id="3.30.9.10">
    <property type="entry name" value="D-Amino Acid Oxidase, subunit A, domain 2"/>
    <property type="match status" value="1"/>
</dbReference>
<evidence type="ECO:0000259" key="6">
    <source>
        <dbReference type="Pfam" id="PF01266"/>
    </source>
</evidence>
<organism evidence="7 8">
    <name type="scientific">Cylindrospermopsis raciborskii CENA303</name>
    <dbReference type="NCBI Taxonomy" id="1170769"/>
    <lineage>
        <taxon>Bacteria</taxon>
        <taxon>Bacillati</taxon>
        <taxon>Cyanobacteriota</taxon>
        <taxon>Cyanophyceae</taxon>
        <taxon>Nostocales</taxon>
        <taxon>Aphanizomenonaceae</taxon>
        <taxon>Cylindrospermopsis</taxon>
    </lineage>
</organism>
<evidence type="ECO:0000313" key="7">
    <source>
        <dbReference type="EMBL" id="OSO90618.1"/>
    </source>
</evidence>
<dbReference type="GO" id="GO:0005737">
    <property type="term" value="C:cytoplasm"/>
    <property type="evidence" value="ECO:0007669"/>
    <property type="project" value="TreeGrafter"/>
</dbReference>
<keyword evidence="2" id="KW-0285">Flavoprotein</keyword>
<feature type="domain" description="FAD dependent oxidoreductase" evidence="6">
    <location>
        <begin position="3"/>
        <end position="109"/>
    </location>
</feature>
<evidence type="ECO:0000256" key="4">
    <source>
        <dbReference type="ARBA" id="ARBA00023002"/>
    </source>
</evidence>
<dbReference type="EMBL" id="NBYN01000043">
    <property type="protein sequence ID" value="OSO90618.1"/>
    <property type="molecule type" value="Genomic_DNA"/>
</dbReference>
<evidence type="ECO:0000256" key="2">
    <source>
        <dbReference type="ARBA" id="ARBA00022630"/>
    </source>
</evidence>
<dbReference type="Proteomes" id="UP000192997">
    <property type="component" value="Unassembled WGS sequence"/>
</dbReference>
<sequence length="119" mass="13035">MCDVLVVGGGIVGLATALRILQSRPHLRLVLLEKECTLAKHQTGNNSGVIHSGLYYRPGSLKALNCIAGYRQLLAFCQDEGIPHEICGKVVVATKEKELPQLEMLYHRGIANDLDGIHY</sequence>
<dbReference type="Pfam" id="PF01266">
    <property type="entry name" value="DAO"/>
    <property type="match status" value="1"/>
</dbReference>
<reference evidence="8" key="1">
    <citation type="submission" date="2017-04" db="EMBL/GenBank/DDBJ databases">
        <authorList>
            <person name="Abreu V.A."/>
            <person name="Popin R.V."/>
            <person name="Rigonato J."/>
            <person name="Andreote A.P."/>
            <person name="Schaker P.C."/>
            <person name="Hoff-Risseti C."/>
            <person name="Alvarenga D.O."/>
            <person name="Varani A.M."/>
            <person name="Fiore M.F."/>
        </authorList>
    </citation>
    <scope>NUCLEOTIDE SEQUENCE [LARGE SCALE GENOMIC DNA]</scope>
    <source>
        <strain evidence="8">CENA303</strain>
    </source>
</reference>
<dbReference type="PANTHER" id="PTHR43104:SF2">
    <property type="entry name" value="L-2-HYDROXYGLUTARATE DEHYDROGENASE, MITOCHONDRIAL"/>
    <property type="match status" value="1"/>
</dbReference>
<keyword evidence="4" id="KW-0560">Oxidoreductase</keyword>
<evidence type="ECO:0000313" key="8">
    <source>
        <dbReference type="Proteomes" id="UP000192997"/>
    </source>
</evidence>